<gene>
    <name evidence="3" type="ORF">BU23DRAFT_570854</name>
</gene>
<dbReference type="PANTHER" id="PTHR42085">
    <property type="entry name" value="F-BOX DOMAIN-CONTAINING PROTEIN"/>
    <property type="match status" value="1"/>
</dbReference>
<evidence type="ECO:0000313" key="4">
    <source>
        <dbReference type="Proteomes" id="UP000800036"/>
    </source>
</evidence>
<dbReference type="Proteomes" id="UP000800036">
    <property type="component" value="Unassembled WGS sequence"/>
</dbReference>
<feature type="domain" description="2EXR" evidence="2">
    <location>
        <begin position="101"/>
        <end position="194"/>
    </location>
</feature>
<sequence>MFDQTEVPDHMEVSCHKGYEMREFPVHDTNYYTCSLEELVGVEPEESDPSTVPKTPISGPSYAWNEETYEGLSEDEELGEYKDDIDEDDSEDKHDRAIASFPKFMKLPRELRDCIYTVVLQSDKPIVPHLCNAKGGVKDETIRFHDDSNRGDHNAVYKSLAVTRVSRQVRAESLPIFYGENTFDTVDDTPTYFSRLQMLGRFHMIRNVNFTVQFWNGEQYSQKVLRMLLQNLAEQESFEKSHIEKARKEARLETIRAADPLNATNTRSNKRRFSRMSAIGNASSAAEIGDGVSPPEANPRKTPEGLAGNNPAAEEWSPLAPQKPDLTKFYTDRRSVLESHPRHLMGGLEPAFLALRMLSTTFNDGVYNRKLALHVPVSTIFDKYNGLVYFPSVCDGLGIQLSLIPGREVDMPGLAFRFSWHQKFQKKDFDDNSMANEEEHEELSKRVKHLYPNIEQVPRPTRRTYYRWCCQGGDIQWFTMETAGGGIRSD</sequence>
<dbReference type="Pfam" id="PF20150">
    <property type="entry name" value="2EXR"/>
    <property type="match status" value="1"/>
</dbReference>
<feature type="region of interest" description="Disordered" evidence="1">
    <location>
        <begin position="284"/>
        <end position="318"/>
    </location>
</feature>
<evidence type="ECO:0000256" key="1">
    <source>
        <dbReference type="SAM" id="MobiDB-lite"/>
    </source>
</evidence>
<keyword evidence="4" id="KW-1185">Reference proteome</keyword>
<name>A0A6A5V5E9_9PLEO</name>
<proteinExistence type="predicted"/>
<reference evidence="3" key="1">
    <citation type="journal article" date="2020" name="Stud. Mycol.">
        <title>101 Dothideomycetes genomes: a test case for predicting lifestyles and emergence of pathogens.</title>
        <authorList>
            <person name="Haridas S."/>
            <person name="Albert R."/>
            <person name="Binder M."/>
            <person name="Bloem J."/>
            <person name="Labutti K."/>
            <person name="Salamov A."/>
            <person name="Andreopoulos B."/>
            <person name="Baker S."/>
            <person name="Barry K."/>
            <person name="Bills G."/>
            <person name="Bluhm B."/>
            <person name="Cannon C."/>
            <person name="Castanera R."/>
            <person name="Culley D."/>
            <person name="Daum C."/>
            <person name="Ezra D."/>
            <person name="Gonzalez J."/>
            <person name="Henrissat B."/>
            <person name="Kuo A."/>
            <person name="Liang C."/>
            <person name="Lipzen A."/>
            <person name="Lutzoni F."/>
            <person name="Magnuson J."/>
            <person name="Mondo S."/>
            <person name="Nolan M."/>
            <person name="Ohm R."/>
            <person name="Pangilinan J."/>
            <person name="Park H.-J."/>
            <person name="Ramirez L."/>
            <person name="Alfaro M."/>
            <person name="Sun H."/>
            <person name="Tritt A."/>
            <person name="Yoshinaga Y."/>
            <person name="Zwiers L.-H."/>
            <person name="Turgeon B."/>
            <person name="Goodwin S."/>
            <person name="Spatafora J."/>
            <person name="Crous P."/>
            <person name="Grigoriev I."/>
        </authorList>
    </citation>
    <scope>NUCLEOTIDE SEQUENCE</scope>
    <source>
        <strain evidence="3">CBS 107.79</strain>
    </source>
</reference>
<dbReference type="OrthoDB" id="62952at2759"/>
<dbReference type="EMBL" id="ML976702">
    <property type="protein sequence ID" value="KAF1970256.1"/>
    <property type="molecule type" value="Genomic_DNA"/>
</dbReference>
<dbReference type="InterPro" id="IPR038883">
    <property type="entry name" value="AN11006-like"/>
</dbReference>
<feature type="region of interest" description="Disordered" evidence="1">
    <location>
        <begin position="43"/>
        <end position="63"/>
    </location>
</feature>
<protein>
    <recommendedName>
        <fullName evidence="2">2EXR domain-containing protein</fullName>
    </recommendedName>
</protein>
<accession>A0A6A5V5E9</accession>
<organism evidence="3 4">
    <name type="scientific">Bimuria novae-zelandiae CBS 107.79</name>
    <dbReference type="NCBI Taxonomy" id="1447943"/>
    <lineage>
        <taxon>Eukaryota</taxon>
        <taxon>Fungi</taxon>
        <taxon>Dikarya</taxon>
        <taxon>Ascomycota</taxon>
        <taxon>Pezizomycotina</taxon>
        <taxon>Dothideomycetes</taxon>
        <taxon>Pleosporomycetidae</taxon>
        <taxon>Pleosporales</taxon>
        <taxon>Massarineae</taxon>
        <taxon>Didymosphaeriaceae</taxon>
        <taxon>Bimuria</taxon>
    </lineage>
</organism>
<dbReference type="PANTHER" id="PTHR42085:SF1">
    <property type="entry name" value="F-BOX DOMAIN-CONTAINING PROTEIN"/>
    <property type="match status" value="1"/>
</dbReference>
<dbReference type="InterPro" id="IPR045518">
    <property type="entry name" value="2EXR"/>
</dbReference>
<dbReference type="AlphaFoldDB" id="A0A6A5V5E9"/>
<evidence type="ECO:0000259" key="2">
    <source>
        <dbReference type="Pfam" id="PF20150"/>
    </source>
</evidence>
<evidence type="ECO:0000313" key="3">
    <source>
        <dbReference type="EMBL" id="KAF1970256.1"/>
    </source>
</evidence>